<dbReference type="EMBL" id="MWWV01000002">
    <property type="protein sequence ID" value="OZG59160.1"/>
    <property type="molecule type" value="Genomic_DNA"/>
</dbReference>
<dbReference type="AlphaFoldDB" id="A0A261FJ17"/>
<keyword evidence="2" id="KW-1185">Reference proteome</keyword>
<dbReference type="RefSeq" id="WP_094662005.1">
    <property type="nucleotide sequence ID" value="NZ_MWWV01000002.1"/>
</dbReference>
<proteinExistence type="predicted"/>
<organism evidence="1 2">
    <name type="scientific">Bifidobacterium tissieri</name>
    <dbReference type="NCBI Taxonomy" id="1630162"/>
    <lineage>
        <taxon>Bacteria</taxon>
        <taxon>Bacillati</taxon>
        <taxon>Actinomycetota</taxon>
        <taxon>Actinomycetes</taxon>
        <taxon>Bifidobacteriales</taxon>
        <taxon>Bifidobacteriaceae</taxon>
        <taxon>Bifidobacterium</taxon>
    </lineage>
</organism>
<protein>
    <submittedName>
        <fullName evidence="1">Uncharacterized protein</fullName>
    </submittedName>
</protein>
<evidence type="ECO:0000313" key="1">
    <source>
        <dbReference type="EMBL" id="OZG59160.1"/>
    </source>
</evidence>
<accession>A0A261FJ17</accession>
<sequence length="236" mass="27253">MWIDDRDGGYDYAIQNVKTGLYCAKSGRATAKYDDILLAEDMEESDLNVVEMFRGHLDTDALDAVEREDYWQESEAYEFGKRFVLPGFRLVRIPFFNWDMDDDDQFYDEDGNFDFVAIRDFVFGKDQAIAMPGEVVPDDAPWSACDGDTLLDRLAIPNYGDEIDYIAVLNHTNDQINQALKEAGERDGITNPFEWDSRYPDIVERVRAEENAKLQERIALGNARMSQERRSRGTRR</sequence>
<gene>
    <name evidence="1" type="ORF">BTIS_0313</name>
</gene>
<reference evidence="1 2" key="1">
    <citation type="journal article" date="2017" name="BMC Genomics">
        <title>Comparative genomic and phylogenomic analyses of the Bifidobacteriaceae family.</title>
        <authorList>
            <person name="Lugli G.A."/>
            <person name="Milani C."/>
            <person name="Turroni F."/>
            <person name="Duranti S."/>
            <person name="Mancabelli L."/>
            <person name="Mangifesta M."/>
            <person name="Ferrario C."/>
            <person name="Modesto M."/>
            <person name="Mattarelli P."/>
            <person name="Jiri K."/>
            <person name="van Sinderen D."/>
            <person name="Ventura M."/>
        </authorList>
    </citation>
    <scope>NUCLEOTIDE SEQUENCE [LARGE SCALE GENOMIC DNA]</scope>
    <source>
        <strain evidence="1 2">DSM 100201</strain>
    </source>
</reference>
<dbReference type="Proteomes" id="UP000216444">
    <property type="component" value="Unassembled WGS sequence"/>
</dbReference>
<comment type="caution">
    <text evidence="1">The sequence shown here is derived from an EMBL/GenBank/DDBJ whole genome shotgun (WGS) entry which is preliminary data.</text>
</comment>
<name>A0A261FJ17_9BIFI</name>
<evidence type="ECO:0000313" key="2">
    <source>
        <dbReference type="Proteomes" id="UP000216444"/>
    </source>
</evidence>